<name>A0A7L9RRV7_9PROT</name>
<dbReference type="GO" id="GO:1990904">
    <property type="term" value="C:ribonucleoprotein complex"/>
    <property type="evidence" value="ECO:0007669"/>
    <property type="project" value="UniProtKB-KW"/>
</dbReference>
<dbReference type="GO" id="GO:0006412">
    <property type="term" value="P:translation"/>
    <property type="evidence" value="ECO:0007669"/>
    <property type="project" value="UniProtKB-UniRule"/>
</dbReference>
<evidence type="ECO:0000313" key="10">
    <source>
        <dbReference type="EMBL" id="QOL19340.1"/>
    </source>
</evidence>
<sequence>MSMSDPIADMLTRIRNAQQARKAVLTCPHSRMKCSVLEVMKNQGFIKGYEEVEVRQGIKDIRIELKYYSNEPVIKKIRRMSTPGRRMYVQSAKIPTYYNGLGIAILSTPKGVMSDDQARQNNVGGEILCTMF</sequence>
<dbReference type="GO" id="GO:0003735">
    <property type="term" value="F:structural constituent of ribosome"/>
    <property type="evidence" value="ECO:0007669"/>
    <property type="project" value="InterPro"/>
</dbReference>
<dbReference type="FunFam" id="3.30.1370.30:FF:000002">
    <property type="entry name" value="30S ribosomal protein S8"/>
    <property type="match status" value="1"/>
</dbReference>
<dbReference type="PANTHER" id="PTHR11758">
    <property type="entry name" value="40S RIBOSOMAL PROTEIN S15A"/>
    <property type="match status" value="1"/>
</dbReference>
<dbReference type="Gene3D" id="3.30.1370.30">
    <property type="match status" value="1"/>
</dbReference>
<keyword evidence="4 8" id="KW-0689">Ribosomal protein</keyword>
<dbReference type="InterPro" id="IPR000630">
    <property type="entry name" value="Ribosomal_uS8"/>
</dbReference>
<dbReference type="EMBL" id="CP054719">
    <property type="protein sequence ID" value="QOL19340.1"/>
    <property type="molecule type" value="Genomic_DNA"/>
</dbReference>
<evidence type="ECO:0000256" key="1">
    <source>
        <dbReference type="ARBA" id="ARBA00006471"/>
    </source>
</evidence>
<proteinExistence type="inferred from homology"/>
<evidence type="ECO:0000256" key="5">
    <source>
        <dbReference type="ARBA" id="ARBA00023274"/>
    </source>
</evidence>
<keyword evidence="11" id="KW-1185">Reference proteome</keyword>
<dbReference type="PROSITE" id="PS00053">
    <property type="entry name" value="RIBOSOMAL_S8"/>
    <property type="match status" value="1"/>
</dbReference>
<organism evidence="10 11">
    <name type="scientific">Candidatus Bodocaedibacter vickermanii</name>
    <dbReference type="NCBI Taxonomy" id="2741701"/>
    <lineage>
        <taxon>Bacteria</taxon>
        <taxon>Pseudomonadati</taxon>
        <taxon>Pseudomonadota</taxon>
        <taxon>Alphaproteobacteria</taxon>
        <taxon>Holosporales</taxon>
        <taxon>Candidatus Paracaedibacteraceae</taxon>
        <taxon>Candidatus Bodocaedibacter</taxon>
    </lineage>
</organism>
<dbReference type="SUPFAM" id="SSF56047">
    <property type="entry name" value="Ribosomal protein S8"/>
    <property type="match status" value="1"/>
</dbReference>
<gene>
    <name evidence="8 10" type="primary">rpsH</name>
    <name evidence="10" type="ORF">CPBP_00092</name>
</gene>
<comment type="function">
    <text evidence="8">One of the primary rRNA binding proteins, it binds directly to 16S rRNA central domain where it helps coordinate assembly of the platform of the 30S subunit.</text>
</comment>
<dbReference type="RefSeq" id="WP_350332093.1">
    <property type="nucleotide sequence ID" value="NZ_CP054719.1"/>
</dbReference>
<dbReference type="InterPro" id="IPR047863">
    <property type="entry name" value="Ribosomal_uS8_CS"/>
</dbReference>
<evidence type="ECO:0000256" key="7">
    <source>
        <dbReference type="ARBA" id="ARBA00046740"/>
    </source>
</evidence>
<reference evidence="10 11" key="1">
    <citation type="submission" date="2020-06" db="EMBL/GenBank/DDBJ databases">
        <title>The endosymbiont of the kinetoplastid Bodo saltans is a Paracaedibacter-like alpha-proteobacterium possessing a putative toxin-antitoxin system.</title>
        <authorList>
            <person name="Midha S."/>
            <person name="Rigden D.J."/>
            <person name="Siozios S."/>
            <person name="Hurst G.D.D."/>
            <person name="Jackson A.P."/>
        </authorList>
    </citation>
    <scope>NUCLEOTIDE SEQUENCE [LARGE SCALE GENOMIC DNA]</scope>
    <source>
        <strain evidence="10">Lake Konstanz</strain>
    </source>
</reference>
<accession>A0A7L9RRV7</accession>
<dbReference type="GO" id="GO:0005840">
    <property type="term" value="C:ribosome"/>
    <property type="evidence" value="ECO:0007669"/>
    <property type="project" value="UniProtKB-KW"/>
</dbReference>
<evidence type="ECO:0000256" key="3">
    <source>
        <dbReference type="ARBA" id="ARBA00022884"/>
    </source>
</evidence>
<dbReference type="KEGG" id="pbal:CPBP_00092"/>
<dbReference type="Gene3D" id="3.30.1490.10">
    <property type="match status" value="1"/>
</dbReference>
<protein>
    <recommendedName>
        <fullName evidence="6 8">Small ribosomal subunit protein uS8</fullName>
    </recommendedName>
</protein>
<comment type="subunit">
    <text evidence="7 8">Part of the 30S ribosomal subunit. Contacts proteins S5 and S12.</text>
</comment>
<dbReference type="HAMAP" id="MF_01302_B">
    <property type="entry name" value="Ribosomal_uS8_B"/>
    <property type="match status" value="1"/>
</dbReference>
<dbReference type="NCBIfam" id="NF001109">
    <property type="entry name" value="PRK00136.1"/>
    <property type="match status" value="1"/>
</dbReference>
<dbReference type="GO" id="GO:0005737">
    <property type="term" value="C:cytoplasm"/>
    <property type="evidence" value="ECO:0007669"/>
    <property type="project" value="UniProtKB-ARBA"/>
</dbReference>
<dbReference type="Pfam" id="PF00410">
    <property type="entry name" value="Ribosomal_S8"/>
    <property type="match status" value="1"/>
</dbReference>
<dbReference type="AlphaFoldDB" id="A0A7L9RRV7"/>
<dbReference type="GO" id="GO:0019843">
    <property type="term" value="F:rRNA binding"/>
    <property type="evidence" value="ECO:0007669"/>
    <property type="project" value="UniProtKB-UniRule"/>
</dbReference>
<evidence type="ECO:0000256" key="2">
    <source>
        <dbReference type="ARBA" id="ARBA00022730"/>
    </source>
</evidence>
<evidence type="ECO:0000313" key="11">
    <source>
        <dbReference type="Proteomes" id="UP000594001"/>
    </source>
</evidence>
<keyword evidence="2 8" id="KW-0699">rRNA-binding</keyword>
<evidence type="ECO:0000256" key="8">
    <source>
        <dbReference type="HAMAP-Rule" id="MF_01302"/>
    </source>
</evidence>
<dbReference type="FunFam" id="3.30.1490.10:FF:000001">
    <property type="entry name" value="30S ribosomal protein S8"/>
    <property type="match status" value="1"/>
</dbReference>
<evidence type="ECO:0000256" key="6">
    <source>
        <dbReference type="ARBA" id="ARBA00035258"/>
    </source>
</evidence>
<dbReference type="InterPro" id="IPR035987">
    <property type="entry name" value="Ribosomal_uS8_sf"/>
</dbReference>
<dbReference type="Proteomes" id="UP000594001">
    <property type="component" value="Chromosome"/>
</dbReference>
<evidence type="ECO:0000256" key="9">
    <source>
        <dbReference type="RuleBase" id="RU003660"/>
    </source>
</evidence>
<keyword evidence="3 8" id="KW-0694">RNA-binding</keyword>
<evidence type="ECO:0000256" key="4">
    <source>
        <dbReference type="ARBA" id="ARBA00022980"/>
    </source>
</evidence>
<keyword evidence="5 8" id="KW-0687">Ribonucleoprotein</keyword>
<comment type="similarity">
    <text evidence="1 8 9">Belongs to the universal ribosomal protein uS8 family.</text>
</comment>